<dbReference type="InterPro" id="IPR011042">
    <property type="entry name" value="6-blade_b-propeller_TolB-like"/>
</dbReference>
<evidence type="ECO:0000313" key="5">
    <source>
        <dbReference type="EMBL" id="XBX74734.1"/>
    </source>
</evidence>
<dbReference type="PANTHER" id="PTHR42776:SF27">
    <property type="entry name" value="DIPEPTIDYL PEPTIDASE FAMILY MEMBER 6"/>
    <property type="match status" value="1"/>
</dbReference>
<gene>
    <name evidence="5" type="ORF">PRVXT_002792</name>
</gene>
<dbReference type="AlphaFoldDB" id="A0AAU7VKU4"/>
<dbReference type="Pfam" id="PF00326">
    <property type="entry name" value="Peptidase_S9"/>
    <property type="match status" value="1"/>
</dbReference>
<dbReference type="SUPFAM" id="SSF82171">
    <property type="entry name" value="DPP6 N-terminal domain-like"/>
    <property type="match status" value="1"/>
</dbReference>
<accession>A0AAU7VKU4</accession>
<sequence>MKNIQIDDFAKFKLLSDVQFSPNGKYACFVVHQGNVEDNSYKSNLWVYKVEDNSCFQLTTFDKEGSFIWLDDSEHVLFAGLRDEKDKKKQKEGEELTVFYRIGIYGGEAQEAFRLPFSVTSIKEVNNNQFLFTANINSNFPVLGSLQGEEKEKELKRRKKERDYQVIDEIPYWFNGEGFTNGNRNRLFSYNIATGQWEPITKEKMQVEKVRFNNDKSKAIVIGSFFESKMEMTNTIYILNTQSLSLKRISPEKEFTYADAHFIQNNKLLCLGSDMKRYGINENSRFYLMEADSGKKQLLTPDFDCSTWNSVGSDCRRGGGEQVKLDGEHLYFITTEDDSSYINRIDVTGKIQKITREKGSVDSYDVKGGKIIFSGLRKLKLQELYLLQKDKEKQITSFNDWVQKERKISSLEPLTVKTPAGKAVDGWVMKPTNIEKDKKYPAILNIHGGPKTVYGEVFYHEMQYWAGQGYYVFFCNPRGSDGKGNSFADIRGKYGTIDFDDLMAFTDVVFKKYDGIDKERVGVTGGSYGGFMTNWIIGHTDRFKAAVSQRSISNWISMGYTTDIGYFFEEDQMAATPWDNIEKVWFHSPLKYANKVNTPTLFIHSDEDYRCWTPEALQMFTALKYHGVESRLCLFKGENHELSRGGRPQQRVKRLTEITQWFDKYLK</sequence>
<dbReference type="PANTHER" id="PTHR42776">
    <property type="entry name" value="SERINE PEPTIDASE S9 FAMILY MEMBER"/>
    <property type="match status" value="1"/>
</dbReference>
<reference evidence="5" key="2">
    <citation type="submission" date="2024-06" db="EMBL/GenBank/DDBJ databases">
        <authorList>
            <person name="Petrova K.O."/>
            <person name="Toshchakov S.V."/>
            <person name="Boltjanskaja Y.V."/>
            <person name="Kevbrin V."/>
        </authorList>
    </citation>
    <scope>NUCLEOTIDE SEQUENCE</scope>
    <source>
        <strain evidence="5">Z-910T</strain>
    </source>
</reference>
<dbReference type="EC" id="3.4.-.-" evidence="5"/>
<dbReference type="Gene3D" id="2.120.10.30">
    <property type="entry name" value="TolB, C-terminal domain"/>
    <property type="match status" value="1"/>
</dbReference>
<keyword evidence="3 5" id="KW-0378">Hydrolase</keyword>
<comment type="similarity">
    <text evidence="1">Belongs to the peptidase S9C family.</text>
</comment>
<protein>
    <submittedName>
        <fullName evidence="5">S9 family peptidase</fullName>
        <ecNumber evidence="5">3.4.-.-</ecNumber>
    </submittedName>
</protein>
<evidence type="ECO:0000256" key="2">
    <source>
        <dbReference type="ARBA" id="ARBA00022670"/>
    </source>
</evidence>
<dbReference type="GO" id="GO:0004252">
    <property type="term" value="F:serine-type endopeptidase activity"/>
    <property type="evidence" value="ECO:0007669"/>
    <property type="project" value="TreeGrafter"/>
</dbReference>
<name>A0AAU7VKU4_9FIRM</name>
<proteinExistence type="inferred from homology"/>
<evidence type="ECO:0000259" key="4">
    <source>
        <dbReference type="Pfam" id="PF00326"/>
    </source>
</evidence>
<dbReference type="GO" id="GO:0006508">
    <property type="term" value="P:proteolysis"/>
    <property type="evidence" value="ECO:0007669"/>
    <property type="project" value="UniProtKB-KW"/>
</dbReference>
<organism evidence="5">
    <name type="scientific">Proteinivorax tanatarense</name>
    <dbReference type="NCBI Taxonomy" id="1260629"/>
    <lineage>
        <taxon>Bacteria</taxon>
        <taxon>Bacillati</taxon>
        <taxon>Bacillota</taxon>
        <taxon>Clostridia</taxon>
        <taxon>Eubacteriales</taxon>
        <taxon>Proteinivoracaceae</taxon>
        <taxon>Proteinivorax</taxon>
    </lineage>
</organism>
<evidence type="ECO:0000256" key="3">
    <source>
        <dbReference type="ARBA" id="ARBA00022801"/>
    </source>
</evidence>
<evidence type="ECO:0000256" key="1">
    <source>
        <dbReference type="ARBA" id="ARBA00010040"/>
    </source>
</evidence>
<dbReference type="Gene3D" id="3.40.50.1820">
    <property type="entry name" value="alpha/beta hydrolase"/>
    <property type="match status" value="1"/>
</dbReference>
<keyword evidence="2" id="KW-0645">Protease</keyword>
<dbReference type="InterPro" id="IPR001375">
    <property type="entry name" value="Peptidase_S9_cat"/>
</dbReference>
<dbReference type="FunFam" id="3.40.50.1820:FF:000028">
    <property type="entry name" value="S9 family peptidase"/>
    <property type="match status" value="1"/>
</dbReference>
<reference evidence="5" key="1">
    <citation type="journal article" date="2013" name="Extremophiles">
        <title>Proteinivorax tanatarense gen. nov., sp. nov., an anaerobic, haloalkaliphilic, proteolytic bacterium isolated from a decaying algal bloom, and proposal of Proteinivoraceae fam. nov.</title>
        <authorList>
            <person name="Kevbrin V."/>
            <person name="Boltyanskaya Y."/>
            <person name="Zhilina T."/>
            <person name="Kolganova T."/>
            <person name="Lavrentjeva E."/>
            <person name="Kuznetsov B."/>
        </authorList>
    </citation>
    <scope>NUCLEOTIDE SEQUENCE</scope>
    <source>
        <strain evidence="5">Z-910T</strain>
    </source>
</reference>
<dbReference type="SUPFAM" id="SSF53474">
    <property type="entry name" value="alpha/beta-Hydrolases"/>
    <property type="match status" value="1"/>
</dbReference>
<dbReference type="EMBL" id="CP158367">
    <property type="protein sequence ID" value="XBX74734.1"/>
    <property type="molecule type" value="Genomic_DNA"/>
</dbReference>
<dbReference type="RefSeq" id="WP_350343483.1">
    <property type="nucleotide sequence ID" value="NZ_CP158367.1"/>
</dbReference>
<dbReference type="InterPro" id="IPR029058">
    <property type="entry name" value="AB_hydrolase_fold"/>
</dbReference>
<feature type="domain" description="Peptidase S9 prolyl oligopeptidase catalytic" evidence="4">
    <location>
        <begin position="458"/>
        <end position="667"/>
    </location>
</feature>